<evidence type="ECO:0000313" key="4">
    <source>
        <dbReference type="Proteomes" id="UP000789706"/>
    </source>
</evidence>
<evidence type="ECO:0000259" key="2">
    <source>
        <dbReference type="Pfam" id="PF02752"/>
    </source>
</evidence>
<dbReference type="InterPro" id="IPR014756">
    <property type="entry name" value="Ig_E-set"/>
</dbReference>
<keyword evidence="4" id="KW-1185">Reference proteome</keyword>
<dbReference type="Gene3D" id="2.60.40.640">
    <property type="match status" value="1"/>
</dbReference>
<dbReference type="GO" id="GO:0070086">
    <property type="term" value="P:ubiquitin-dependent endocytosis"/>
    <property type="evidence" value="ECO:0007669"/>
    <property type="project" value="TreeGrafter"/>
</dbReference>
<dbReference type="InterPro" id="IPR011021">
    <property type="entry name" value="Arrestin-like_N"/>
</dbReference>
<feature type="domain" description="Arrestin-like N-terminal" evidence="1">
    <location>
        <begin position="49"/>
        <end position="147"/>
    </location>
</feature>
<reference evidence="3" key="1">
    <citation type="submission" date="2021-06" db="EMBL/GenBank/DDBJ databases">
        <authorList>
            <person name="Kallberg Y."/>
            <person name="Tangrot J."/>
            <person name="Rosling A."/>
        </authorList>
    </citation>
    <scope>NUCLEOTIDE SEQUENCE</scope>
    <source>
        <strain evidence="3">AZ414A</strain>
    </source>
</reference>
<dbReference type="GO" id="GO:0005886">
    <property type="term" value="C:plasma membrane"/>
    <property type="evidence" value="ECO:0007669"/>
    <property type="project" value="TreeGrafter"/>
</dbReference>
<dbReference type="GO" id="GO:0031625">
    <property type="term" value="F:ubiquitin protein ligase binding"/>
    <property type="evidence" value="ECO:0007669"/>
    <property type="project" value="TreeGrafter"/>
</dbReference>
<dbReference type="Pfam" id="PF00339">
    <property type="entry name" value="Arrestin_N"/>
    <property type="match status" value="1"/>
</dbReference>
<evidence type="ECO:0000259" key="1">
    <source>
        <dbReference type="Pfam" id="PF00339"/>
    </source>
</evidence>
<feature type="domain" description="Arrestin C-terminal-like" evidence="2">
    <location>
        <begin position="199"/>
        <end position="312"/>
    </location>
</feature>
<dbReference type="AlphaFoldDB" id="A0A9N8V2Z5"/>
<dbReference type="InterPro" id="IPR011022">
    <property type="entry name" value="Arrestin_C-like"/>
</dbReference>
<dbReference type="SUPFAM" id="SSF81296">
    <property type="entry name" value="E set domains"/>
    <property type="match status" value="1"/>
</dbReference>
<organism evidence="3 4">
    <name type="scientific">Diversispora eburnea</name>
    <dbReference type="NCBI Taxonomy" id="1213867"/>
    <lineage>
        <taxon>Eukaryota</taxon>
        <taxon>Fungi</taxon>
        <taxon>Fungi incertae sedis</taxon>
        <taxon>Mucoromycota</taxon>
        <taxon>Glomeromycotina</taxon>
        <taxon>Glomeromycetes</taxon>
        <taxon>Diversisporales</taxon>
        <taxon>Diversisporaceae</taxon>
        <taxon>Diversispora</taxon>
    </lineage>
</organism>
<dbReference type="InterPro" id="IPR014752">
    <property type="entry name" value="Arrestin-like_C"/>
</dbReference>
<proteinExistence type="predicted"/>
<evidence type="ECO:0000313" key="3">
    <source>
        <dbReference type="EMBL" id="CAG8433145.1"/>
    </source>
</evidence>
<dbReference type="OrthoDB" id="2333384at2759"/>
<name>A0A9N8V2Z5_9GLOM</name>
<comment type="caution">
    <text evidence="3">The sequence shown here is derived from an EMBL/GenBank/DDBJ whole genome shotgun (WGS) entry which is preliminary data.</text>
</comment>
<dbReference type="GO" id="GO:0030674">
    <property type="term" value="F:protein-macromolecule adaptor activity"/>
    <property type="evidence" value="ECO:0007669"/>
    <property type="project" value="TreeGrafter"/>
</dbReference>
<dbReference type="EMBL" id="CAJVPK010000012">
    <property type="protein sequence ID" value="CAG8433145.1"/>
    <property type="molecule type" value="Genomic_DNA"/>
</dbReference>
<sequence length="333" mass="39107">MSRIPKRFYKKYSEKLSFRYIPNHSQFQYGYLGITESYVSGILELHFPSDNPIHAKQIDITLIGMEYVCWKEKRHKKTITHVVRNPLISQGICVWNSPDDNYQPLTELQFPFRFELPDNLPSSVNFSREFSEIFYDLKATIKQESNILKFRGSTKSIIIRCPITRYSLPPTIPTPTQFSNYDDPSAISRGIGFFVSLEHYVFSELIPISIDFGLLFHKPDLEIKEIILGVKQYVRLIAGKEKRLKNYILKSVVKYNEIKNRLDSNNEYKANVKFEIPSRCDKKNYSVKHSVDMNYIKVSHKIKFKVKFGIFGGRYINWEKDIKIENMITEDLI</sequence>
<accession>A0A9N8V2Z5</accession>
<protein>
    <submittedName>
        <fullName evidence="3">9546_t:CDS:1</fullName>
    </submittedName>
</protein>
<dbReference type="Pfam" id="PF02752">
    <property type="entry name" value="Arrestin_C"/>
    <property type="match status" value="1"/>
</dbReference>
<dbReference type="InterPro" id="IPR050357">
    <property type="entry name" value="Arrestin_domain-protein"/>
</dbReference>
<dbReference type="Proteomes" id="UP000789706">
    <property type="component" value="Unassembled WGS sequence"/>
</dbReference>
<dbReference type="PANTHER" id="PTHR11188">
    <property type="entry name" value="ARRESTIN DOMAIN CONTAINING PROTEIN"/>
    <property type="match status" value="1"/>
</dbReference>
<dbReference type="PANTHER" id="PTHR11188:SF17">
    <property type="entry name" value="FI21816P1"/>
    <property type="match status" value="1"/>
</dbReference>
<dbReference type="GO" id="GO:0005829">
    <property type="term" value="C:cytosol"/>
    <property type="evidence" value="ECO:0007669"/>
    <property type="project" value="TreeGrafter"/>
</dbReference>
<gene>
    <name evidence="3" type="ORF">DEBURN_LOCUS349</name>
</gene>